<keyword evidence="2" id="KW-1185">Reference proteome</keyword>
<proteinExistence type="predicted"/>
<comment type="caution">
    <text evidence="1">The sequence shown here is derived from an EMBL/GenBank/DDBJ whole genome shotgun (WGS) entry which is preliminary data.</text>
</comment>
<gene>
    <name evidence="1" type="ORF">EK21DRAFT_114015</name>
</gene>
<dbReference type="OrthoDB" id="4158087at2759"/>
<dbReference type="EMBL" id="ML978215">
    <property type="protein sequence ID" value="KAF2028241.1"/>
    <property type="molecule type" value="Genomic_DNA"/>
</dbReference>
<dbReference type="AlphaFoldDB" id="A0A9P4H514"/>
<organism evidence="1 2">
    <name type="scientific">Setomelanomma holmii</name>
    <dbReference type="NCBI Taxonomy" id="210430"/>
    <lineage>
        <taxon>Eukaryota</taxon>
        <taxon>Fungi</taxon>
        <taxon>Dikarya</taxon>
        <taxon>Ascomycota</taxon>
        <taxon>Pezizomycotina</taxon>
        <taxon>Dothideomycetes</taxon>
        <taxon>Pleosporomycetidae</taxon>
        <taxon>Pleosporales</taxon>
        <taxon>Pleosporineae</taxon>
        <taxon>Phaeosphaeriaceae</taxon>
        <taxon>Setomelanomma</taxon>
    </lineage>
</organism>
<dbReference type="Proteomes" id="UP000799777">
    <property type="component" value="Unassembled WGS sequence"/>
</dbReference>
<protein>
    <submittedName>
        <fullName evidence="1">Uncharacterized protein</fullName>
    </submittedName>
</protein>
<accession>A0A9P4H514</accession>
<evidence type="ECO:0000313" key="2">
    <source>
        <dbReference type="Proteomes" id="UP000799777"/>
    </source>
</evidence>
<reference evidence="1" key="1">
    <citation type="journal article" date="2020" name="Stud. Mycol.">
        <title>101 Dothideomycetes genomes: a test case for predicting lifestyles and emergence of pathogens.</title>
        <authorList>
            <person name="Haridas S."/>
            <person name="Albert R."/>
            <person name="Binder M."/>
            <person name="Bloem J."/>
            <person name="Labutti K."/>
            <person name="Salamov A."/>
            <person name="Andreopoulos B."/>
            <person name="Baker S."/>
            <person name="Barry K."/>
            <person name="Bills G."/>
            <person name="Bluhm B."/>
            <person name="Cannon C."/>
            <person name="Castanera R."/>
            <person name="Culley D."/>
            <person name="Daum C."/>
            <person name="Ezra D."/>
            <person name="Gonzalez J."/>
            <person name="Henrissat B."/>
            <person name="Kuo A."/>
            <person name="Liang C."/>
            <person name="Lipzen A."/>
            <person name="Lutzoni F."/>
            <person name="Magnuson J."/>
            <person name="Mondo S."/>
            <person name="Nolan M."/>
            <person name="Ohm R."/>
            <person name="Pangilinan J."/>
            <person name="Park H.-J."/>
            <person name="Ramirez L."/>
            <person name="Alfaro M."/>
            <person name="Sun H."/>
            <person name="Tritt A."/>
            <person name="Yoshinaga Y."/>
            <person name="Zwiers L.-H."/>
            <person name="Turgeon B."/>
            <person name="Goodwin S."/>
            <person name="Spatafora J."/>
            <person name="Crous P."/>
            <person name="Grigoriev I."/>
        </authorList>
    </citation>
    <scope>NUCLEOTIDE SEQUENCE</scope>
    <source>
        <strain evidence="1">CBS 110217</strain>
    </source>
</reference>
<sequence length="358" mass="40247">MGSKSTHFEFIISYPVSNLKPGKSLQIRRWCTGTGMQGKNKREGSRITQREKKKAMKETLLSAAPHHTWNSSNTPSPRPLINDFVPVRFAGRGIDAEAKALLFNAFAYNIADQNMTPLDRCVNLDCLESASFQWLFTDTTFLHSILCASYATNDFMAPQWDGNPGRKTVFHLRETLSLLCIKMQNDIDLAWSLSSGPYFNGPAASWDSIIPIPYSTLLFNLYHPPSAWDFRLANVFRDFQYLTVIINRNKLKHTLQNPACFQGDLTSVQLRLMRLGDVLSTSIEKLVRLTMLAMLSTTFHIPGRRVPYDWVIGQLREMYVAARSELSRGTSLALWVLVTAAFTVAGTTSSGSRTLGHV</sequence>
<name>A0A9P4H514_9PLEO</name>
<evidence type="ECO:0000313" key="1">
    <source>
        <dbReference type="EMBL" id="KAF2028241.1"/>
    </source>
</evidence>